<gene>
    <name evidence="1" type="ORF">L3Q82_022770</name>
</gene>
<dbReference type="Proteomes" id="UP000831701">
    <property type="component" value="Chromosome 5"/>
</dbReference>
<evidence type="ECO:0000313" key="1">
    <source>
        <dbReference type="EMBL" id="KAI3372257.1"/>
    </source>
</evidence>
<comment type="caution">
    <text evidence="1">The sequence shown here is derived from an EMBL/GenBank/DDBJ whole genome shotgun (WGS) entry which is preliminary data.</text>
</comment>
<protein>
    <submittedName>
        <fullName evidence="1">Uncharacterized protein</fullName>
    </submittedName>
</protein>
<evidence type="ECO:0000313" key="2">
    <source>
        <dbReference type="Proteomes" id="UP000831701"/>
    </source>
</evidence>
<sequence length="1328" mass="144635">MGGRLFLCAVLLHLSGPWQAGSSRVKCALGSKLCNDGLECVLYNHVCDGEPDCKDNSDEEGCTSECSEDQFLCAHGKKCIQKDQVCDGIPQCQDRSDELQCTKQMMGCAHHCDNKSRCLPANFLCDGERDCLDGTDEASCEDQEEGGYDKAEGTGATVVPAASVGSLTTIKCSLGYKSCKDNTDCVLYNHVCDGEADCKDGSDEEECLSECETDQFQCAHGKKCIEQSQVCDGVAQCQDHSDEQGCTPHMEGCSHQCDNKSRCIPNSFLCDGERDCWDGSDEANCADQDCSATEFKCTSGQCVSATVRCDGHPDCRDRSDEESCTNPPVCTTKHHCLQSKECLVQEWICDGDQDCKDGTDEKDCPVAPLNCGRFQWPCKSKTKCIPTSWRCDGTKDCDDGSDETECGVATCLPHQFQCGSQECLDPMLVCNSITNCADGSDEGGSCQINCAEADDRRCSQSCYSTPQGTRCRCAVGFRLMEDGMTCADIDECEGRSPGVCSQLCINTQGSYQCDCHPGYIMEAGGRRCKITGEPFLLSSVQTDLFLFGLRSGSLDVLSSSAKKAILSLDYDWREQRVFWVSLDTESIRWSSLDQKTTGTLIKGVRADSVAVDWLGRNLYWIDGVSSQIVAIRLATTTVKSLDHSVILDEDLDQPRSLALLPQKGLMFWTEIGNVVKIERAGMDGSERTAVVNSSLGWPGGVAVDTTSDRVYWTDERLRAIGSATLDGEDIRVNYSWRSVCILQMKETTNPFSLAVFNDMLYWSDAKRRVVQAAHKISGKKRQVLLKRPRQPFGVKIIHPLLQMGIENPCEKMACSHMCVLAVGPKAVCKCPSGLLLAEDGLSCSSLVNLAFLLMLSPSTVTQIYLQSRHTAVELEGWPEHLALQVPSVNEAAIMDYRLRDQTLFLTDDGTTSLSSFRLKDTDLSSQGQLLKLLGDTITAMALDWVTLNIYWSSNKQHRLQVTSTTTAHTAVVIKEGIGRVESIALHPPSGRVCFTNLGLQGIGTVGTVATVECANMDGAKWSVVWKDAVHPTSLDFSSNGETIYWADTGLGTIVSVQLDGSQHKELKTADGLAAVALSDDTLLWMTVSDKTRLWYKDEQQQNKLWFEVGTKVVSLKAFSKSSQIGSNLCTENNGNCQHLCLATPGGRTCTCAHDHVLVNATHCSPEQRCPAGNRPCLDQISCQPVEKFCNGHVDCYDHSDENCVSLKQWSGAKVPALTEPHSPSPPSPLPPLLEVTGLNHTLNVSGQLRNLDAQQCSQRHCSGNGRCVETNGDITCACSLGYRGDSCQDNLLKTMQGPIVYGATGLCAAVVVTAVMAVVVKRRKSANI</sequence>
<feature type="non-terminal residue" evidence="1">
    <location>
        <position position="1328"/>
    </location>
</feature>
<dbReference type="EMBL" id="CM041535">
    <property type="protein sequence ID" value="KAI3372257.1"/>
    <property type="molecule type" value="Genomic_DNA"/>
</dbReference>
<organism evidence="1 2">
    <name type="scientific">Scortum barcoo</name>
    <name type="common">barcoo grunter</name>
    <dbReference type="NCBI Taxonomy" id="214431"/>
    <lineage>
        <taxon>Eukaryota</taxon>
        <taxon>Metazoa</taxon>
        <taxon>Chordata</taxon>
        <taxon>Craniata</taxon>
        <taxon>Vertebrata</taxon>
        <taxon>Euteleostomi</taxon>
        <taxon>Actinopterygii</taxon>
        <taxon>Neopterygii</taxon>
        <taxon>Teleostei</taxon>
        <taxon>Neoteleostei</taxon>
        <taxon>Acanthomorphata</taxon>
        <taxon>Eupercaria</taxon>
        <taxon>Centrarchiformes</taxon>
        <taxon>Terapontoidei</taxon>
        <taxon>Terapontidae</taxon>
        <taxon>Scortum</taxon>
    </lineage>
</organism>
<name>A0ACB8WWP1_9TELE</name>
<proteinExistence type="predicted"/>
<accession>A0ACB8WWP1</accession>
<reference evidence="1" key="1">
    <citation type="submission" date="2022-04" db="EMBL/GenBank/DDBJ databases">
        <title>Jade perch genome.</title>
        <authorList>
            <person name="Chao B."/>
        </authorList>
    </citation>
    <scope>NUCLEOTIDE SEQUENCE</scope>
    <source>
        <strain evidence="1">CB-2022</strain>
    </source>
</reference>
<keyword evidence="2" id="KW-1185">Reference proteome</keyword>